<dbReference type="RefSeq" id="WP_186776225.1">
    <property type="nucleotide sequence ID" value="NZ_SJPX01000003.1"/>
</dbReference>
<evidence type="ECO:0000313" key="3">
    <source>
        <dbReference type="Proteomes" id="UP000317977"/>
    </source>
</evidence>
<protein>
    <submittedName>
        <fullName evidence="2">Uncharacterized protein</fullName>
    </submittedName>
</protein>
<organism evidence="2 3">
    <name type="scientific">Rubripirellula reticaptiva</name>
    <dbReference type="NCBI Taxonomy" id="2528013"/>
    <lineage>
        <taxon>Bacteria</taxon>
        <taxon>Pseudomonadati</taxon>
        <taxon>Planctomycetota</taxon>
        <taxon>Planctomycetia</taxon>
        <taxon>Pirellulales</taxon>
        <taxon>Pirellulaceae</taxon>
        <taxon>Rubripirellula</taxon>
    </lineage>
</organism>
<feature type="region of interest" description="Disordered" evidence="1">
    <location>
        <begin position="250"/>
        <end position="272"/>
    </location>
</feature>
<keyword evidence="3" id="KW-1185">Reference proteome</keyword>
<evidence type="ECO:0000313" key="2">
    <source>
        <dbReference type="EMBL" id="TWU51147.1"/>
    </source>
</evidence>
<comment type="caution">
    <text evidence="2">The sequence shown here is derived from an EMBL/GenBank/DDBJ whole genome shotgun (WGS) entry which is preliminary data.</text>
</comment>
<dbReference type="AlphaFoldDB" id="A0A5C6ESR1"/>
<name>A0A5C6ESR1_9BACT</name>
<dbReference type="EMBL" id="SJPX01000003">
    <property type="protein sequence ID" value="TWU51147.1"/>
    <property type="molecule type" value="Genomic_DNA"/>
</dbReference>
<gene>
    <name evidence="2" type="ORF">Poly59_27370</name>
</gene>
<sequence>MEIESRRGTLNKYATQTFRLDGKLQKRYIGKASDPVVQLFFESEQLDKAVERADRETRRREKDDDLAAARSLDWLAQWSTNWKVISELRGKNMHKKPTPSCEAERELPRLHRFKETCRRSEDGDLDAQRQLDIWIAETPEILSRATDTISIVREYLIQFVGRASPECSVLWRKQLDLKTAEIMCDAGDDALSRMYAEVAVLAWFDFMRSSLMPCLAGGDMKRSAYWGSALTLSQKRWLSIEKAFRQHLKQAPKLRSANQSIVPEAKKKPQPG</sequence>
<proteinExistence type="predicted"/>
<accession>A0A5C6ESR1</accession>
<dbReference type="Proteomes" id="UP000317977">
    <property type="component" value="Unassembled WGS sequence"/>
</dbReference>
<evidence type="ECO:0000256" key="1">
    <source>
        <dbReference type="SAM" id="MobiDB-lite"/>
    </source>
</evidence>
<reference evidence="2 3" key="1">
    <citation type="submission" date="2019-02" db="EMBL/GenBank/DDBJ databases">
        <title>Deep-cultivation of Planctomycetes and their phenomic and genomic characterization uncovers novel biology.</title>
        <authorList>
            <person name="Wiegand S."/>
            <person name="Jogler M."/>
            <person name="Boedeker C."/>
            <person name="Pinto D."/>
            <person name="Vollmers J."/>
            <person name="Rivas-Marin E."/>
            <person name="Kohn T."/>
            <person name="Peeters S.H."/>
            <person name="Heuer A."/>
            <person name="Rast P."/>
            <person name="Oberbeckmann S."/>
            <person name="Bunk B."/>
            <person name="Jeske O."/>
            <person name="Meyerdierks A."/>
            <person name="Storesund J.E."/>
            <person name="Kallscheuer N."/>
            <person name="Luecker S."/>
            <person name="Lage O.M."/>
            <person name="Pohl T."/>
            <person name="Merkel B.J."/>
            <person name="Hornburger P."/>
            <person name="Mueller R.-W."/>
            <person name="Bruemmer F."/>
            <person name="Labrenz M."/>
            <person name="Spormann A.M."/>
            <person name="Op Den Camp H."/>
            <person name="Overmann J."/>
            <person name="Amann R."/>
            <person name="Jetten M.S.M."/>
            <person name="Mascher T."/>
            <person name="Medema M.H."/>
            <person name="Devos D.P."/>
            <person name="Kaster A.-K."/>
            <person name="Ovreas L."/>
            <person name="Rohde M."/>
            <person name="Galperin M.Y."/>
            <person name="Jogler C."/>
        </authorList>
    </citation>
    <scope>NUCLEOTIDE SEQUENCE [LARGE SCALE GENOMIC DNA]</scope>
    <source>
        <strain evidence="2 3">Poly59</strain>
    </source>
</reference>